<feature type="signal peptide" evidence="1">
    <location>
        <begin position="1"/>
        <end position="18"/>
    </location>
</feature>
<dbReference type="AlphaFoldDB" id="A0A1A9LF88"/>
<protein>
    <submittedName>
        <fullName evidence="2">Uncharacterized protein</fullName>
    </submittedName>
</protein>
<evidence type="ECO:0000313" key="2">
    <source>
        <dbReference type="EMBL" id="OAD91948.1"/>
    </source>
</evidence>
<accession>A0A1A9LF88</accession>
<evidence type="ECO:0000313" key="3">
    <source>
        <dbReference type="Proteomes" id="UP000077552"/>
    </source>
</evidence>
<reference evidence="2 3" key="1">
    <citation type="submission" date="2016-05" db="EMBL/GenBank/DDBJ databases">
        <title>Genome sequencing of Vitellibacter soesokkakensis RSSK-12.</title>
        <authorList>
            <person name="Thevarajoo S."/>
            <person name="Selvaratnam C."/>
            <person name="Goh K.M."/>
            <person name="Chan K.-G."/>
            <person name="Chong C.S."/>
        </authorList>
    </citation>
    <scope>NUCLEOTIDE SEQUENCE [LARGE SCALE GENOMIC DNA]</scope>
    <source>
        <strain evidence="2 3">RSSK-12</strain>
    </source>
</reference>
<keyword evidence="3" id="KW-1185">Reference proteome</keyword>
<name>A0A1A9LF88_9FLAO</name>
<evidence type="ECO:0000256" key="1">
    <source>
        <dbReference type="SAM" id="SignalP"/>
    </source>
</evidence>
<proteinExistence type="predicted"/>
<dbReference type="STRING" id="1385699.A7A78_10690"/>
<sequence length="163" mass="18613">MKNLILIMLIVLSANCNAQIKKSRQALNQNSVVKKESLKNDSSEQGCENIIAETFTNKKTRKTYSISVTFNDKDESNFNYKIDPQFYKDFKTNFQKVDSYLRKSMGDDYNIFARDGGHADCVNNCFDRYTDDKGNKIRGRGACRAGCWVDSAIEILKEVSSFL</sequence>
<dbReference type="RefSeq" id="WP_068761351.1">
    <property type="nucleotide sequence ID" value="NZ_LXIE01000008.1"/>
</dbReference>
<gene>
    <name evidence="2" type="ORF">A7A78_10690</name>
</gene>
<dbReference type="Proteomes" id="UP000077552">
    <property type="component" value="Unassembled WGS sequence"/>
</dbReference>
<organism evidence="2 3">
    <name type="scientific">Aequorivita soesokkakensis</name>
    <dbReference type="NCBI Taxonomy" id="1385699"/>
    <lineage>
        <taxon>Bacteria</taxon>
        <taxon>Pseudomonadati</taxon>
        <taxon>Bacteroidota</taxon>
        <taxon>Flavobacteriia</taxon>
        <taxon>Flavobacteriales</taxon>
        <taxon>Flavobacteriaceae</taxon>
        <taxon>Aequorivita</taxon>
    </lineage>
</organism>
<dbReference type="OrthoDB" id="1454770at2"/>
<keyword evidence="1" id="KW-0732">Signal</keyword>
<dbReference type="EMBL" id="LXIE01000008">
    <property type="protein sequence ID" value="OAD91948.1"/>
    <property type="molecule type" value="Genomic_DNA"/>
</dbReference>
<feature type="chain" id="PRO_5008392195" evidence="1">
    <location>
        <begin position="19"/>
        <end position="163"/>
    </location>
</feature>
<comment type="caution">
    <text evidence="2">The sequence shown here is derived from an EMBL/GenBank/DDBJ whole genome shotgun (WGS) entry which is preliminary data.</text>
</comment>